<feature type="region of interest" description="Disordered" evidence="1">
    <location>
        <begin position="528"/>
        <end position="566"/>
    </location>
</feature>
<name>A0A367LD83_9HYPO</name>
<dbReference type="STRING" id="1330021.A0A367LD83"/>
<reference evidence="3 4" key="1">
    <citation type="journal article" date="2015" name="BMC Genomics">
        <title>Insights from the genome of Ophiocordyceps polyrhachis-furcata to pathogenicity and host specificity in insect fungi.</title>
        <authorList>
            <person name="Wichadakul D."/>
            <person name="Kobmoo N."/>
            <person name="Ingsriswang S."/>
            <person name="Tangphatsornruang S."/>
            <person name="Chantasingh D."/>
            <person name="Luangsa-ard J.J."/>
            <person name="Eurwilaichitr L."/>
        </authorList>
    </citation>
    <scope>NUCLEOTIDE SEQUENCE [LARGE SCALE GENOMIC DNA]</scope>
    <source>
        <strain evidence="3 4">BCC 54312</strain>
    </source>
</reference>
<keyword evidence="2" id="KW-0472">Membrane</keyword>
<feature type="transmembrane region" description="Helical" evidence="2">
    <location>
        <begin position="682"/>
        <end position="702"/>
    </location>
</feature>
<feature type="region of interest" description="Disordered" evidence="1">
    <location>
        <begin position="248"/>
        <end position="269"/>
    </location>
</feature>
<dbReference type="AlphaFoldDB" id="A0A367LD83"/>
<comment type="caution">
    <text evidence="3">The sequence shown here is derived from an EMBL/GenBank/DDBJ whole genome shotgun (WGS) entry which is preliminary data.</text>
</comment>
<dbReference type="OrthoDB" id="5353066at2759"/>
<feature type="compositionally biased region" description="Acidic residues" evidence="1">
    <location>
        <begin position="53"/>
        <end position="65"/>
    </location>
</feature>
<evidence type="ECO:0000256" key="2">
    <source>
        <dbReference type="SAM" id="Phobius"/>
    </source>
</evidence>
<feature type="transmembrane region" description="Helical" evidence="2">
    <location>
        <begin position="641"/>
        <end position="662"/>
    </location>
</feature>
<sequence>MKPTTLEKDSPFLFPFPRSGEARNVAVDPFRPKQAAEPDMADLGNGIKQQLDDDKEWETEADDDDRVFSTEATTKPNNCARAASRISRRLDSSARSTQPSPIAHPATRCSEQHIHCSSIYSEASKGDEHAVDQPPGRLDCSLQEHNNPRPLPPATLWPQRSTSGGGETAWSKTSSSISMERFKFDRGMYSLLMSSAEREVSNTLDCARISTDTLVTVIEQPPKKIKPGPELSSIDHNVPVIKGECANPREEPVQSPVPTKNSLDTDGDWQTITTERPHEPIREIELNFAKGAGSSLADVSDTSADDVRNAQLDDLSAKAGYLAQSTLDEFGLARQCNHHLAPPRANTGHASHVFQMPQRPARAAEAIRCFSNPFRQDFAPPPDAAFEMAKLSNSYDSLESGPIEVCRKGIRYSNKLGQDPPKLPSVMFDRQSNWPSFRQSTGYKEEGLVSRDTSRLPFPLISLPEAARLQSFRRERGQEDHTDPPGFFAARVRSARSATVSTMSTVNSPMTPLSAYVDWQANMSPRGHGRARAACPGHGLPRQPCSPNPFHSGSPRPKTGRKLFGQDVSDSSSIIEARILRLRGFAMSAREIRAGIGHESSELSEIELMERGRGRALHGGQPGKTTTPLRVLFWGIRVTTVIFPLVGILALCGHFDSTISWYSRGQRHSLLTRQRFILKRQLLVELVMYAVLITALVVYYSLHGQRSVE</sequence>
<keyword evidence="2" id="KW-1133">Transmembrane helix</keyword>
<dbReference type="EMBL" id="LKCN02000007">
    <property type="protein sequence ID" value="RCI12393.1"/>
    <property type="molecule type" value="Genomic_DNA"/>
</dbReference>
<proteinExistence type="predicted"/>
<organism evidence="3 4">
    <name type="scientific">Ophiocordyceps polyrhachis-furcata BCC 54312</name>
    <dbReference type="NCBI Taxonomy" id="1330021"/>
    <lineage>
        <taxon>Eukaryota</taxon>
        <taxon>Fungi</taxon>
        <taxon>Dikarya</taxon>
        <taxon>Ascomycota</taxon>
        <taxon>Pezizomycotina</taxon>
        <taxon>Sordariomycetes</taxon>
        <taxon>Hypocreomycetidae</taxon>
        <taxon>Hypocreales</taxon>
        <taxon>Ophiocordycipitaceae</taxon>
        <taxon>Ophiocordyceps</taxon>
    </lineage>
</organism>
<evidence type="ECO:0000313" key="4">
    <source>
        <dbReference type="Proteomes" id="UP000253664"/>
    </source>
</evidence>
<feature type="compositionally biased region" description="Polar residues" evidence="1">
    <location>
        <begin position="256"/>
        <end position="269"/>
    </location>
</feature>
<accession>A0A367LD83</accession>
<evidence type="ECO:0000256" key="1">
    <source>
        <dbReference type="SAM" id="MobiDB-lite"/>
    </source>
</evidence>
<keyword evidence="4" id="KW-1185">Reference proteome</keyword>
<feature type="region of interest" description="Disordered" evidence="1">
    <location>
        <begin position="150"/>
        <end position="172"/>
    </location>
</feature>
<feature type="region of interest" description="Disordered" evidence="1">
    <location>
        <begin position="31"/>
        <end position="108"/>
    </location>
</feature>
<evidence type="ECO:0000313" key="3">
    <source>
        <dbReference type="EMBL" id="RCI12393.1"/>
    </source>
</evidence>
<gene>
    <name evidence="3" type="ORF">L249_1297</name>
</gene>
<keyword evidence="2" id="KW-0812">Transmembrane</keyword>
<dbReference type="Proteomes" id="UP000253664">
    <property type="component" value="Unassembled WGS sequence"/>
</dbReference>
<protein>
    <submittedName>
        <fullName evidence="3">Uncharacterized protein</fullName>
    </submittedName>
</protein>